<evidence type="ECO:0008006" key="3">
    <source>
        <dbReference type="Google" id="ProtNLM"/>
    </source>
</evidence>
<dbReference type="AlphaFoldDB" id="A0A2B7YC12"/>
<keyword evidence="2" id="KW-1185">Reference proteome</keyword>
<organism evidence="1 2">
    <name type="scientific">Helicocarpus griseus UAMH5409</name>
    <dbReference type="NCBI Taxonomy" id="1447875"/>
    <lineage>
        <taxon>Eukaryota</taxon>
        <taxon>Fungi</taxon>
        <taxon>Dikarya</taxon>
        <taxon>Ascomycota</taxon>
        <taxon>Pezizomycotina</taxon>
        <taxon>Eurotiomycetes</taxon>
        <taxon>Eurotiomycetidae</taxon>
        <taxon>Onygenales</taxon>
        <taxon>Ajellomycetaceae</taxon>
        <taxon>Helicocarpus</taxon>
    </lineage>
</organism>
<dbReference type="PANTHER" id="PTHR21310">
    <property type="entry name" value="AMINOGLYCOSIDE PHOSPHOTRANSFERASE-RELATED-RELATED"/>
    <property type="match status" value="1"/>
</dbReference>
<dbReference type="OrthoDB" id="4188079at2759"/>
<dbReference type="Proteomes" id="UP000223968">
    <property type="component" value="Unassembled WGS sequence"/>
</dbReference>
<sequence length="278" mass="32211">MLKSRRLLRGEITYDSAKEQDANILHQSGYRDQRTTYFTHLCRSRRLIQKIVGHHLGLHSLDICHVVDVEEWIHGSFNVCIRIDVDAQGHNPARQLMIRFPLPYRIGESSCPGNADEKVRCEAGTYAWLQENCPTVPIPQLYGFGLSTGRTSNILVDDNWNIKCLIDLEWACSHAAEMIQPPYWLSNQAIDLINKDDYEMLHRELMETFADEEMKIKPPVLLHSILQQGWVRGTFWYSLALSSPTALFKIFYDHIQPRFSRSHRDDELLSDHHAVLDI</sequence>
<evidence type="ECO:0000313" key="2">
    <source>
        <dbReference type="Proteomes" id="UP000223968"/>
    </source>
</evidence>
<dbReference type="EMBL" id="PDNB01000004">
    <property type="protein sequence ID" value="PGH18438.1"/>
    <property type="molecule type" value="Genomic_DNA"/>
</dbReference>
<gene>
    <name evidence="1" type="ORF">AJ79_00507</name>
</gene>
<name>A0A2B7YC12_9EURO</name>
<accession>A0A2B7YC12</accession>
<comment type="caution">
    <text evidence="1">The sequence shown here is derived from an EMBL/GenBank/DDBJ whole genome shotgun (WGS) entry which is preliminary data.</text>
</comment>
<dbReference type="PANTHER" id="PTHR21310:SF37">
    <property type="entry name" value="AMINOGLYCOSIDE PHOSPHOTRANSFERASE DOMAIN-CONTAINING PROTEIN"/>
    <property type="match status" value="1"/>
</dbReference>
<protein>
    <recommendedName>
        <fullName evidence="3">Aminoglycoside phosphotransferase domain-containing protein</fullName>
    </recommendedName>
</protein>
<reference evidence="1 2" key="1">
    <citation type="submission" date="2017-10" db="EMBL/GenBank/DDBJ databases">
        <title>Comparative genomics in systemic dimorphic fungi from Ajellomycetaceae.</title>
        <authorList>
            <person name="Munoz J.F."/>
            <person name="Mcewen J.G."/>
            <person name="Clay O.K."/>
            <person name="Cuomo C.A."/>
        </authorList>
    </citation>
    <scope>NUCLEOTIDE SEQUENCE [LARGE SCALE GENOMIC DNA]</scope>
    <source>
        <strain evidence="1 2">UAMH5409</strain>
    </source>
</reference>
<proteinExistence type="predicted"/>
<dbReference type="InterPro" id="IPR051678">
    <property type="entry name" value="AGP_Transferase"/>
</dbReference>
<evidence type="ECO:0000313" key="1">
    <source>
        <dbReference type="EMBL" id="PGH18438.1"/>
    </source>
</evidence>
<dbReference type="STRING" id="1447875.A0A2B7YC12"/>